<dbReference type="OrthoDB" id="420519at2759"/>
<feature type="compositionally biased region" description="Polar residues" evidence="7">
    <location>
        <begin position="1"/>
        <end position="12"/>
    </location>
</feature>
<dbReference type="Proteomes" id="UP000664169">
    <property type="component" value="Unassembled WGS sequence"/>
</dbReference>
<evidence type="ECO:0000256" key="4">
    <source>
        <dbReference type="ARBA" id="ARBA00022989"/>
    </source>
</evidence>
<evidence type="ECO:0000256" key="7">
    <source>
        <dbReference type="SAM" id="MobiDB-lite"/>
    </source>
</evidence>
<evidence type="ECO:0000313" key="8">
    <source>
        <dbReference type="EMBL" id="CAF9903249.1"/>
    </source>
</evidence>
<dbReference type="AlphaFoldDB" id="A0A8H3I7F6"/>
<dbReference type="InterPro" id="IPR007603">
    <property type="entry name" value="Choline_transptr-like"/>
</dbReference>
<evidence type="ECO:0000256" key="6">
    <source>
        <dbReference type="RuleBase" id="RU368066"/>
    </source>
</evidence>
<keyword evidence="5 6" id="KW-0472">Membrane</keyword>
<comment type="function">
    <text evidence="6">Probably involved in transport through the plasma membrane.</text>
</comment>
<proteinExistence type="inferred from homology"/>
<feature type="transmembrane region" description="Helical" evidence="6">
    <location>
        <begin position="488"/>
        <end position="505"/>
    </location>
</feature>
<feature type="region of interest" description="Disordered" evidence="7">
    <location>
        <begin position="1"/>
        <end position="30"/>
    </location>
</feature>
<feature type="transmembrane region" description="Helical" evidence="6">
    <location>
        <begin position="212"/>
        <end position="230"/>
    </location>
</feature>
<dbReference type="PANTHER" id="PTHR12385">
    <property type="entry name" value="CHOLINE TRANSPORTER-LIKE (SLC FAMILY 44)"/>
    <property type="match status" value="1"/>
</dbReference>
<feature type="compositionally biased region" description="Polar residues" evidence="7">
    <location>
        <begin position="88"/>
        <end position="106"/>
    </location>
</feature>
<evidence type="ECO:0000313" key="9">
    <source>
        <dbReference type="Proteomes" id="UP000664169"/>
    </source>
</evidence>
<name>A0A8H3I7F6_9LECA</name>
<reference evidence="8" key="1">
    <citation type="submission" date="2021-03" db="EMBL/GenBank/DDBJ databases">
        <authorList>
            <person name="Tagirdzhanova G."/>
        </authorList>
    </citation>
    <scope>NUCLEOTIDE SEQUENCE</scope>
</reference>
<feature type="transmembrane region" description="Helical" evidence="6">
    <location>
        <begin position="277"/>
        <end position="298"/>
    </location>
</feature>
<evidence type="ECO:0000256" key="3">
    <source>
        <dbReference type="ARBA" id="ARBA00022692"/>
    </source>
</evidence>
<feature type="compositionally biased region" description="Acidic residues" evidence="7">
    <location>
        <begin position="48"/>
        <end position="57"/>
    </location>
</feature>
<keyword evidence="4 6" id="KW-1133">Transmembrane helix</keyword>
<evidence type="ECO:0000256" key="1">
    <source>
        <dbReference type="ARBA" id="ARBA00004141"/>
    </source>
</evidence>
<feature type="region of interest" description="Disordered" evidence="7">
    <location>
        <begin position="45"/>
        <end position="197"/>
    </location>
</feature>
<organism evidence="8 9">
    <name type="scientific">Gomphillus americanus</name>
    <dbReference type="NCBI Taxonomy" id="1940652"/>
    <lineage>
        <taxon>Eukaryota</taxon>
        <taxon>Fungi</taxon>
        <taxon>Dikarya</taxon>
        <taxon>Ascomycota</taxon>
        <taxon>Pezizomycotina</taxon>
        <taxon>Lecanoromycetes</taxon>
        <taxon>OSLEUM clade</taxon>
        <taxon>Ostropomycetidae</taxon>
        <taxon>Ostropales</taxon>
        <taxon>Graphidaceae</taxon>
        <taxon>Gomphilloideae</taxon>
        <taxon>Gomphillus</taxon>
    </lineage>
</organism>
<comment type="subcellular location">
    <subcellularLocation>
        <location evidence="6">Cell membrane</location>
        <topology evidence="6">Multi-pass membrane protein</topology>
    </subcellularLocation>
    <subcellularLocation>
        <location evidence="1">Membrane</location>
        <topology evidence="1">Multi-pass membrane protein</topology>
    </subcellularLocation>
</comment>
<feature type="transmembrane region" description="Helical" evidence="6">
    <location>
        <begin position="355"/>
        <end position="380"/>
    </location>
</feature>
<dbReference type="GO" id="GO:0005886">
    <property type="term" value="C:plasma membrane"/>
    <property type="evidence" value="ECO:0007669"/>
    <property type="project" value="UniProtKB-SubCell"/>
</dbReference>
<sequence length="674" mass="74619">MRRADQNASRLNSRLFPRPMGQGSMFSQAPFSRNTHQAPLFLSATEDFHEDDEEEEHEREVADFYALQRSRRQGGMKRMTDSSEVEDNQSQNSSAYDADEVTQQRGIKSPWKGGASGASKVQQGRQSPLQESSQGSHMFDVGLESTMRSETDEDEPPEELTLQSPKPVSRRRDPYETVDDLTQQGDPTADPVPPGVSQSIDPPKYDAFWSNLYLICLVSLLSSFILIYLHTENPRNPLGDTVYSTLHSSFFLLAVDTIIAVLLSLLWIAVLKSYVRILVYIMLISVPVVLVSFSIYPFVSSFQGTTKSPTIQDQAMRWMSTLPGFLAAAWVYGVFRNRQAFGKAIGILEFACKILAANPGLLILGYATLASTVIWTWLWMGMFTRVFLEGKLVGRLFIIDVGTWWLGAFFVLVYLWTLGVESGIQRATTAATVSQWYFHRFNQPAPSSTQVIRAALAHAVSTSFGTICFSTLLTLVARLPVLVLPKRWYAVIGFCSYTLLPNSVLTMTHPTTLTYAAIHSQSLANSARAVSQLVFMTPPDPGFRRKQSPPKTSTIPPYNISFLLLHATRLIASIGFGFGTWVTAARSLKINDTSAGIRGSLYAYIVGLIAGAIGWGVLGAMEGIITGIVDAVVVCWASEIRNGDIKYCREAGWLLGDGHEEHDDDDDREGLLGR</sequence>
<evidence type="ECO:0000256" key="2">
    <source>
        <dbReference type="ARBA" id="ARBA00007168"/>
    </source>
</evidence>
<comment type="caution">
    <text evidence="8">The sequence shown here is derived from an EMBL/GenBank/DDBJ whole genome shotgun (WGS) entry which is preliminary data.</text>
</comment>
<accession>A0A8H3I7F6</accession>
<dbReference type="GO" id="GO:0022857">
    <property type="term" value="F:transmembrane transporter activity"/>
    <property type="evidence" value="ECO:0007669"/>
    <property type="project" value="UniProtKB-UniRule"/>
</dbReference>
<evidence type="ECO:0000256" key="5">
    <source>
        <dbReference type="ARBA" id="ARBA00023136"/>
    </source>
</evidence>
<feature type="transmembrane region" description="Helical" evidence="6">
    <location>
        <begin position="392"/>
        <end position="416"/>
    </location>
</feature>
<feature type="transmembrane region" description="Helical" evidence="6">
    <location>
        <begin position="560"/>
        <end position="581"/>
    </location>
</feature>
<protein>
    <recommendedName>
        <fullName evidence="6">Protein PNS1</fullName>
    </recommendedName>
</protein>
<dbReference type="PANTHER" id="PTHR12385:SF88">
    <property type="entry name" value="CHOLINE TRANSPORTER-LIKE PROTEIN CTL1"/>
    <property type="match status" value="1"/>
</dbReference>
<feature type="transmembrane region" description="Helical" evidence="6">
    <location>
        <begin position="601"/>
        <end position="618"/>
    </location>
</feature>
<gene>
    <name evidence="8" type="ORF">GOMPHAMPRED_000153</name>
</gene>
<feature type="transmembrane region" description="Helical" evidence="6">
    <location>
        <begin position="250"/>
        <end position="270"/>
    </location>
</feature>
<feature type="transmembrane region" description="Helical" evidence="6">
    <location>
        <begin position="455"/>
        <end position="476"/>
    </location>
</feature>
<keyword evidence="9" id="KW-1185">Reference proteome</keyword>
<feature type="transmembrane region" description="Helical" evidence="6">
    <location>
        <begin position="318"/>
        <end position="335"/>
    </location>
</feature>
<dbReference type="EMBL" id="CAJPDQ010000001">
    <property type="protein sequence ID" value="CAF9903249.1"/>
    <property type="molecule type" value="Genomic_DNA"/>
</dbReference>
<comment type="similarity">
    <text evidence="2 6">Belongs to the CTL (choline transporter-like) family.</text>
</comment>
<feature type="compositionally biased region" description="Polar residues" evidence="7">
    <location>
        <begin position="119"/>
        <end position="136"/>
    </location>
</feature>
<keyword evidence="3 6" id="KW-0812">Transmembrane</keyword>
<dbReference type="Pfam" id="PF04515">
    <property type="entry name" value="Choline_transpo"/>
    <property type="match status" value="1"/>
</dbReference>